<reference evidence="1 4" key="2">
    <citation type="submission" date="2018-02" db="EMBL/GenBank/DDBJ databases">
        <title>Subsurface microbial communities from deep shales in Ohio and West Virginia, USA.</title>
        <authorList>
            <person name="Wrighton K."/>
        </authorList>
    </citation>
    <scope>NUCLEOTIDE SEQUENCE [LARGE SCALE GENOMIC DNA]</scope>
    <source>
        <strain evidence="1 4">UTICA-S1B9</strain>
    </source>
</reference>
<organism evidence="2 3">
    <name type="scientific">Marinobacter persicus</name>
    <dbReference type="NCBI Taxonomy" id="930118"/>
    <lineage>
        <taxon>Bacteria</taxon>
        <taxon>Pseudomonadati</taxon>
        <taxon>Pseudomonadota</taxon>
        <taxon>Gammaproteobacteria</taxon>
        <taxon>Pseudomonadales</taxon>
        <taxon>Marinobacteraceae</taxon>
        <taxon>Marinobacter</taxon>
    </lineage>
</organism>
<dbReference type="STRING" id="930118.SAMN05216429_11710"/>
<evidence type="ECO:0000313" key="4">
    <source>
        <dbReference type="Proteomes" id="UP000239446"/>
    </source>
</evidence>
<dbReference type="EMBL" id="PTIU01000013">
    <property type="protein sequence ID" value="PPK54489.1"/>
    <property type="molecule type" value="Genomic_DNA"/>
</dbReference>
<dbReference type="EMBL" id="FOSC01000017">
    <property type="protein sequence ID" value="SFK29729.1"/>
    <property type="molecule type" value="Genomic_DNA"/>
</dbReference>
<evidence type="ECO:0000313" key="3">
    <source>
        <dbReference type="Proteomes" id="UP000199445"/>
    </source>
</evidence>
<evidence type="ECO:0000313" key="2">
    <source>
        <dbReference type="EMBL" id="SFK29729.1"/>
    </source>
</evidence>
<sequence>MQGNAALAPGRNWSGGISHFRDFFKDAAVTRMLVAKQRKAPLDGVLAGFFQKLIEKGFVGVSVVGVLYRAPPERTDTVFHKVLANPQVGNASR</sequence>
<reference evidence="2 3" key="1">
    <citation type="submission" date="2016-10" db="EMBL/GenBank/DDBJ databases">
        <authorList>
            <person name="de Groot N.N."/>
        </authorList>
    </citation>
    <scope>NUCLEOTIDE SEQUENCE [LARGE SCALE GENOMIC DNA]</scope>
    <source>
        <strain evidence="2 3">IBRC-M 10445</strain>
    </source>
</reference>
<keyword evidence="3" id="KW-1185">Reference proteome</keyword>
<proteinExistence type="predicted"/>
<dbReference type="Proteomes" id="UP000239446">
    <property type="component" value="Unassembled WGS sequence"/>
</dbReference>
<dbReference type="Proteomes" id="UP000199445">
    <property type="component" value="Unassembled WGS sequence"/>
</dbReference>
<protein>
    <submittedName>
        <fullName evidence="2">Uncharacterized protein</fullName>
    </submittedName>
</protein>
<evidence type="ECO:0000313" key="1">
    <source>
        <dbReference type="EMBL" id="PPK54489.1"/>
    </source>
</evidence>
<gene>
    <name evidence="1" type="ORF">B0H24_101315</name>
    <name evidence="2" type="ORF">SAMN05216429_11710</name>
</gene>
<dbReference type="AlphaFoldDB" id="A0A1I3YEC7"/>
<name>A0A1I3YEC7_9GAMM</name>
<accession>A0A1I3YEC7</accession>